<feature type="non-terminal residue" evidence="2">
    <location>
        <position position="1"/>
    </location>
</feature>
<dbReference type="Gene3D" id="3.30.420.10">
    <property type="entry name" value="Ribonuclease H-like superfamily/Ribonuclease H"/>
    <property type="match status" value="1"/>
</dbReference>
<dbReference type="InterPro" id="IPR036397">
    <property type="entry name" value="RNaseH_sf"/>
</dbReference>
<dbReference type="Pfam" id="PF13456">
    <property type="entry name" value="RVT_3"/>
    <property type="match status" value="1"/>
</dbReference>
<dbReference type="PANTHER" id="PTHR47074:SF11">
    <property type="entry name" value="REVERSE TRANSCRIPTASE-LIKE PROTEIN"/>
    <property type="match status" value="1"/>
</dbReference>
<name>A0A6A4LDB6_9ERIC</name>
<reference evidence="2 3" key="1">
    <citation type="journal article" date="2019" name="Genome Biol. Evol.">
        <title>The Rhododendron genome and chromosomal organization provide insight into shared whole-genome duplications across the heath family (Ericaceae).</title>
        <authorList>
            <person name="Soza V.L."/>
            <person name="Lindsley D."/>
            <person name="Waalkes A."/>
            <person name="Ramage E."/>
            <person name="Patwardhan R.P."/>
            <person name="Burton J.N."/>
            <person name="Adey A."/>
            <person name="Kumar A."/>
            <person name="Qiu R."/>
            <person name="Shendure J."/>
            <person name="Hall B."/>
        </authorList>
    </citation>
    <scope>NUCLEOTIDE SEQUENCE [LARGE SCALE GENOMIC DNA]</scope>
    <source>
        <strain evidence="2">RSF 1966-606</strain>
    </source>
</reference>
<evidence type="ECO:0000313" key="2">
    <source>
        <dbReference type="EMBL" id="KAE9457303.1"/>
    </source>
</evidence>
<gene>
    <name evidence="2" type="ORF">C3L33_10823</name>
</gene>
<evidence type="ECO:0000313" key="3">
    <source>
        <dbReference type="Proteomes" id="UP000428333"/>
    </source>
</evidence>
<dbReference type="InterPro" id="IPR052929">
    <property type="entry name" value="RNase_H-like_EbsB-rel"/>
</dbReference>
<comment type="caution">
    <text evidence="2">The sequence shown here is derived from an EMBL/GenBank/DDBJ whole genome shotgun (WGS) entry which is preliminary data.</text>
</comment>
<sequence length="280" mass="31545">MVATAIHQENRRQQLWPSKHLTKAVKSPQRQQGSSCCGHWTGTLLEEQTVHAFEMVGTATAQRHYVVPDQKKMVQTETTQNYEKGWLTLIRRDPDIRRRYTLPKGQKLASKAQTEFELISAIQREVLEHNDVPPSANSAWRKPIPGSLKIYCDVAIPLGSGKGTAAMVVRNEVGELVDGSTANFPVSSVLQGELEAIRRACYMVEGLKVSPVMIESDSRRAIELSVCMGLQMNLKMEWVKRSGNKIAHQVAAWGFKRTTATCLDFYPLCFFTFFVVLRCF</sequence>
<dbReference type="InterPro" id="IPR044730">
    <property type="entry name" value="RNase_H-like_dom_plant"/>
</dbReference>
<accession>A0A6A4LDB6</accession>
<dbReference type="Proteomes" id="UP000428333">
    <property type="component" value="Linkage Group LG06"/>
</dbReference>
<dbReference type="GO" id="GO:0004523">
    <property type="term" value="F:RNA-DNA hybrid ribonuclease activity"/>
    <property type="evidence" value="ECO:0007669"/>
    <property type="project" value="InterPro"/>
</dbReference>
<proteinExistence type="predicted"/>
<evidence type="ECO:0000259" key="1">
    <source>
        <dbReference type="Pfam" id="PF13456"/>
    </source>
</evidence>
<dbReference type="AlphaFoldDB" id="A0A6A4LDB6"/>
<dbReference type="SUPFAM" id="SSF53098">
    <property type="entry name" value="Ribonuclease H-like"/>
    <property type="match status" value="1"/>
</dbReference>
<feature type="domain" description="RNase H type-1" evidence="1">
    <location>
        <begin position="153"/>
        <end position="223"/>
    </location>
</feature>
<protein>
    <recommendedName>
        <fullName evidence="1">RNase H type-1 domain-containing protein</fullName>
    </recommendedName>
</protein>
<dbReference type="InterPro" id="IPR002156">
    <property type="entry name" value="RNaseH_domain"/>
</dbReference>
<dbReference type="PANTHER" id="PTHR47074">
    <property type="entry name" value="BNAC02G40300D PROTEIN"/>
    <property type="match status" value="1"/>
</dbReference>
<organism evidence="2 3">
    <name type="scientific">Rhododendron williamsianum</name>
    <dbReference type="NCBI Taxonomy" id="262921"/>
    <lineage>
        <taxon>Eukaryota</taxon>
        <taxon>Viridiplantae</taxon>
        <taxon>Streptophyta</taxon>
        <taxon>Embryophyta</taxon>
        <taxon>Tracheophyta</taxon>
        <taxon>Spermatophyta</taxon>
        <taxon>Magnoliopsida</taxon>
        <taxon>eudicotyledons</taxon>
        <taxon>Gunneridae</taxon>
        <taxon>Pentapetalae</taxon>
        <taxon>asterids</taxon>
        <taxon>Ericales</taxon>
        <taxon>Ericaceae</taxon>
        <taxon>Ericoideae</taxon>
        <taxon>Rhodoreae</taxon>
        <taxon>Rhododendron</taxon>
    </lineage>
</organism>
<keyword evidence="3" id="KW-1185">Reference proteome</keyword>
<dbReference type="GO" id="GO:0003676">
    <property type="term" value="F:nucleic acid binding"/>
    <property type="evidence" value="ECO:0007669"/>
    <property type="project" value="InterPro"/>
</dbReference>
<dbReference type="InterPro" id="IPR012337">
    <property type="entry name" value="RNaseH-like_sf"/>
</dbReference>
<dbReference type="EMBL" id="QEFC01001520">
    <property type="protein sequence ID" value="KAE9457303.1"/>
    <property type="molecule type" value="Genomic_DNA"/>
</dbReference>
<dbReference type="CDD" id="cd06222">
    <property type="entry name" value="RNase_H_like"/>
    <property type="match status" value="1"/>
</dbReference>
<dbReference type="OrthoDB" id="1906820at2759"/>